<keyword evidence="1" id="KW-0378">Hydrolase</keyword>
<reference evidence="1 2" key="1">
    <citation type="submission" date="2018-06" db="EMBL/GenBank/DDBJ databases">
        <authorList>
            <consortium name="Pathogen Informatics"/>
            <person name="Doyle S."/>
        </authorList>
    </citation>
    <scope>NUCLEOTIDE SEQUENCE [LARGE SCALE GENOMIC DNA]</scope>
    <source>
        <strain evidence="1 2">NCTC8622</strain>
    </source>
</reference>
<dbReference type="GO" id="GO:0004622">
    <property type="term" value="F:phosphatidylcholine lysophospholipase activity"/>
    <property type="evidence" value="ECO:0007669"/>
    <property type="project" value="UniProtKB-EC"/>
</dbReference>
<sequence>MPSFMARQILNWAEAHPRFRDGYAIGTGRWRALPFAINVLTHSRQRYRRNLRFYADDPTIRVGGPTYIGYAKVFWLATGVSRCG</sequence>
<dbReference type="Proteomes" id="UP000254079">
    <property type="component" value="Unassembled WGS sequence"/>
</dbReference>
<name>A0A376TZE3_ECOLX</name>
<organism evidence="1 2">
    <name type="scientific">Escherichia coli</name>
    <dbReference type="NCBI Taxonomy" id="562"/>
    <lineage>
        <taxon>Bacteria</taxon>
        <taxon>Pseudomonadati</taxon>
        <taxon>Pseudomonadota</taxon>
        <taxon>Gammaproteobacteria</taxon>
        <taxon>Enterobacterales</taxon>
        <taxon>Enterobacteriaceae</taxon>
        <taxon>Escherichia</taxon>
    </lineage>
</organism>
<gene>
    <name evidence="1" type="primary">pldB_2</name>
    <name evidence="1" type="ORF">NCTC8622_01363</name>
</gene>
<dbReference type="EMBL" id="UGCP01000002">
    <property type="protein sequence ID" value="STI82392.1"/>
    <property type="molecule type" value="Genomic_DNA"/>
</dbReference>
<accession>A0A376TZE3</accession>
<proteinExistence type="predicted"/>
<dbReference type="EC" id="3.1.1.5" evidence="1"/>
<evidence type="ECO:0000313" key="1">
    <source>
        <dbReference type="EMBL" id="STI82392.1"/>
    </source>
</evidence>
<evidence type="ECO:0000313" key="2">
    <source>
        <dbReference type="Proteomes" id="UP000254079"/>
    </source>
</evidence>
<dbReference type="AlphaFoldDB" id="A0A376TZE3"/>
<protein>
    <submittedName>
        <fullName evidence="1">Lysophospholipase L2</fullName>
        <ecNumber evidence="1">3.1.1.5</ecNumber>
    </submittedName>
</protein>